<reference evidence="2" key="5">
    <citation type="journal article" date="2021" name="G3 (Bethesda)">
        <title>Aegilops tauschii genome assembly Aet v5.0 features greater sequence contiguity and improved annotation.</title>
        <authorList>
            <person name="Wang L."/>
            <person name="Zhu T."/>
            <person name="Rodriguez J.C."/>
            <person name="Deal K.R."/>
            <person name="Dubcovsky J."/>
            <person name="McGuire P.E."/>
            <person name="Lux T."/>
            <person name="Spannagl M."/>
            <person name="Mayer K.F.X."/>
            <person name="Baldrich P."/>
            <person name="Meyers B.C."/>
            <person name="Huo N."/>
            <person name="Gu Y.Q."/>
            <person name="Zhou H."/>
            <person name="Devos K.M."/>
            <person name="Bennetzen J.L."/>
            <person name="Unver T."/>
            <person name="Budak H."/>
            <person name="Gulick P.J."/>
            <person name="Galiba G."/>
            <person name="Kalapos B."/>
            <person name="Nelson D.R."/>
            <person name="Li P."/>
            <person name="You F.M."/>
            <person name="Luo M.C."/>
            <person name="Dvorak J."/>
        </authorList>
    </citation>
    <scope>NUCLEOTIDE SEQUENCE [LARGE SCALE GENOMIC DNA]</scope>
    <source>
        <strain evidence="2">cv. AL8/78</strain>
    </source>
</reference>
<dbReference type="AlphaFoldDB" id="A0A453GSP0"/>
<reference evidence="3" key="1">
    <citation type="journal article" date="2014" name="Science">
        <title>Ancient hybridizations among the ancestral genomes of bread wheat.</title>
        <authorList>
            <consortium name="International Wheat Genome Sequencing Consortium,"/>
            <person name="Marcussen T."/>
            <person name="Sandve S.R."/>
            <person name="Heier L."/>
            <person name="Spannagl M."/>
            <person name="Pfeifer M."/>
            <person name="Jakobsen K.S."/>
            <person name="Wulff B.B."/>
            <person name="Steuernagel B."/>
            <person name="Mayer K.F."/>
            <person name="Olsen O.A."/>
        </authorList>
    </citation>
    <scope>NUCLEOTIDE SEQUENCE [LARGE SCALE GENOMIC DNA]</scope>
    <source>
        <strain evidence="3">cv. AL8/78</strain>
    </source>
</reference>
<protein>
    <submittedName>
        <fullName evidence="2">Uncharacterized protein</fullName>
    </submittedName>
</protein>
<evidence type="ECO:0000313" key="2">
    <source>
        <dbReference type="EnsemblPlants" id="AET3Gv21187100.1"/>
    </source>
</evidence>
<reference evidence="2" key="3">
    <citation type="journal article" date="2017" name="Nature">
        <title>Genome sequence of the progenitor of the wheat D genome Aegilops tauschii.</title>
        <authorList>
            <person name="Luo M.C."/>
            <person name="Gu Y.Q."/>
            <person name="Puiu D."/>
            <person name="Wang H."/>
            <person name="Twardziok S.O."/>
            <person name="Deal K.R."/>
            <person name="Huo N."/>
            <person name="Zhu T."/>
            <person name="Wang L."/>
            <person name="Wang Y."/>
            <person name="McGuire P.E."/>
            <person name="Liu S."/>
            <person name="Long H."/>
            <person name="Ramasamy R.K."/>
            <person name="Rodriguez J.C."/>
            <person name="Van S.L."/>
            <person name="Yuan L."/>
            <person name="Wang Z."/>
            <person name="Xia Z."/>
            <person name="Xiao L."/>
            <person name="Anderson O.D."/>
            <person name="Ouyang S."/>
            <person name="Liang Y."/>
            <person name="Zimin A.V."/>
            <person name="Pertea G."/>
            <person name="Qi P."/>
            <person name="Bennetzen J.L."/>
            <person name="Dai X."/>
            <person name="Dawson M.W."/>
            <person name="Muller H.G."/>
            <person name="Kugler K."/>
            <person name="Rivarola-Duarte L."/>
            <person name="Spannagl M."/>
            <person name="Mayer K.F.X."/>
            <person name="Lu F.H."/>
            <person name="Bevan M.W."/>
            <person name="Leroy P."/>
            <person name="Li P."/>
            <person name="You F.M."/>
            <person name="Sun Q."/>
            <person name="Liu Z."/>
            <person name="Lyons E."/>
            <person name="Wicker T."/>
            <person name="Salzberg S.L."/>
            <person name="Devos K.M."/>
            <person name="Dvorak J."/>
        </authorList>
    </citation>
    <scope>NUCLEOTIDE SEQUENCE [LARGE SCALE GENOMIC DNA]</scope>
    <source>
        <strain evidence="2">cv. AL8/78</strain>
    </source>
</reference>
<reference evidence="2" key="4">
    <citation type="submission" date="2019-03" db="UniProtKB">
        <authorList>
            <consortium name="EnsemblPlants"/>
        </authorList>
    </citation>
    <scope>IDENTIFICATION</scope>
</reference>
<dbReference type="Proteomes" id="UP000015105">
    <property type="component" value="Chromosome 3D"/>
</dbReference>
<organism evidence="2 3">
    <name type="scientific">Aegilops tauschii subsp. strangulata</name>
    <name type="common">Goatgrass</name>
    <dbReference type="NCBI Taxonomy" id="200361"/>
    <lineage>
        <taxon>Eukaryota</taxon>
        <taxon>Viridiplantae</taxon>
        <taxon>Streptophyta</taxon>
        <taxon>Embryophyta</taxon>
        <taxon>Tracheophyta</taxon>
        <taxon>Spermatophyta</taxon>
        <taxon>Magnoliopsida</taxon>
        <taxon>Liliopsida</taxon>
        <taxon>Poales</taxon>
        <taxon>Poaceae</taxon>
        <taxon>BOP clade</taxon>
        <taxon>Pooideae</taxon>
        <taxon>Triticodae</taxon>
        <taxon>Triticeae</taxon>
        <taxon>Triticinae</taxon>
        <taxon>Aegilops</taxon>
    </lineage>
</organism>
<reference evidence="3" key="2">
    <citation type="journal article" date="2017" name="Nat. Plants">
        <title>The Aegilops tauschii genome reveals multiple impacts of transposons.</title>
        <authorList>
            <person name="Zhao G."/>
            <person name="Zou C."/>
            <person name="Li K."/>
            <person name="Wang K."/>
            <person name="Li T."/>
            <person name="Gao L."/>
            <person name="Zhang X."/>
            <person name="Wang H."/>
            <person name="Yang Z."/>
            <person name="Liu X."/>
            <person name="Jiang W."/>
            <person name="Mao L."/>
            <person name="Kong X."/>
            <person name="Jiao Y."/>
            <person name="Jia J."/>
        </authorList>
    </citation>
    <scope>NUCLEOTIDE SEQUENCE [LARGE SCALE GENOMIC DNA]</scope>
    <source>
        <strain evidence="3">cv. AL8/78</strain>
    </source>
</reference>
<accession>A0A453GSP0</accession>
<dbReference type="Gramene" id="AET3Gv21187100.1">
    <property type="protein sequence ID" value="AET3Gv21187100.1"/>
    <property type="gene ID" value="AET3Gv21187100"/>
</dbReference>
<evidence type="ECO:0000313" key="3">
    <source>
        <dbReference type="Proteomes" id="UP000015105"/>
    </source>
</evidence>
<keyword evidence="3" id="KW-1185">Reference proteome</keyword>
<feature type="compositionally biased region" description="Basic and acidic residues" evidence="1">
    <location>
        <begin position="56"/>
        <end position="69"/>
    </location>
</feature>
<evidence type="ECO:0000256" key="1">
    <source>
        <dbReference type="SAM" id="MobiDB-lite"/>
    </source>
</evidence>
<feature type="region of interest" description="Disordered" evidence="1">
    <location>
        <begin position="1"/>
        <end position="81"/>
    </location>
</feature>
<feature type="compositionally biased region" description="Basic and acidic residues" evidence="1">
    <location>
        <begin position="1"/>
        <end position="18"/>
    </location>
</feature>
<name>A0A453GSP0_AEGTS</name>
<dbReference type="EnsemblPlants" id="AET3Gv21187100.1">
    <property type="protein sequence ID" value="AET3Gv21187100.1"/>
    <property type="gene ID" value="AET3Gv21187100"/>
</dbReference>
<feature type="compositionally biased region" description="Basic and acidic residues" evidence="1">
    <location>
        <begin position="33"/>
        <end position="43"/>
    </location>
</feature>
<proteinExistence type="predicted"/>
<sequence>EPGHRLPRGNTREARGDRGQPPPLIVARRQAHFSREKSADFRQKYSIPRSHLLPSPRDRDIGISPDPKKSLFSRCSTAAGGSVHDHSRLALPGAAPAHQALLPLPLPK</sequence>